<comment type="caution">
    <text evidence="3">The sequence shown here is derived from an EMBL/GenBank/DDBJ whole genome shotgun (WGS) entry which is preliminary data.</text>
</comment>
<feature type="signal peptide" evidence="2">
    <location>
        <begin position="1"/>
        <end position="39"/>
    </location>
</feature>
<feature type="chain" id="PRO_5039675419" evidence="2">
    <location>
        <begin position="40"/>
        <end position="659"/>
    </location>
</feature>
<reference evidence="3 4" key="1">
    <citation type="submission" date="2019-07" db="EMBL/GenBank/DDBJ databases">
        <title>Whole genome shotgun sequence of Kocuria turfanensis NBRC 107627.</title>
        <authorList>
            <person name="Hosoyama A."/>
            <person name="Uohara A."/>
            <person name="Ohji S."/>
            <person name="Ichikawa N."/>
        </authorList>
    </citation>
    <scope>NUCLEOTIDE SEQUENCE [LARGE SCALE GENOMIC DNA]</scope>
    <source>
        <strain evidence="3 4">NBRC 107627</strain>
    </source>
</reference>
<gene>
    <name evidence="3" type="ORF">KTU01_04910</name>
</gene>
<dbReference type="AlphaFoldDB" id="A0A512I9I5"/>
<dbReference type="GO" id="GO:0005975">
    <property type="term" value="P:carbohydrate metabolic process"/>
    <property type="evidence" value="ECO:0007669"/>
    <property type="project" value="UniProtKB-ARBA"/>
</dbReference>
<dbReference type="Proteomes" id="UP000321103">
    <property type="component" value="Unassembled WGS sequence"/>
</dbReference>
<dbReference type="STRING" id="388357.GCA_001580365_01759"/>
<dbReference type="Gene3D" id="2.60.40.10">
    <property type="entry name" value="Immunoglobulins"/>
    <property type="match status" value="1"/>
</dbReference>
<sequence>MSTSTGPRELLRDPPRRPRFRRGLAASVALVLGATGLSAAVAATMVTEKNPGQLTAVGPVNSKYGFPAWYEDATGTRLELCDDGGNPLCGLAPEEGFDPERPLALPGNFPHEIFYMLAGSELDLPGGGSAVLTLGLEAAFANEVAPGEQMVFARQRLVVKDGPANSTLSFPHPYGTIEVDTDAEGSAKLVEDIAPAVGNFETPLGSNLGPFLKWDTGAPEGYLGNPDVPHTVVGGLRTTFSVSGTNAQTGEAVSATTDLFTVQGKIATNTGVKAEQAVVSSDATGTYLDVFATSRGDSLEVAGQNIPATPLEKAPGTSELAYARIKVDGAAPSEVTVTNLTDDPQSTSTVSVSDVSIPTSATYDGTKLTVVARTTSASAKVEGFGDMVAGADSTHQGSFDTVAPPVSVTVSTGTSEATVPVVVTGGEASPVGVPAPPEGENPGPVTETEGGTGTGPGTPAGDTVEPTAAIAELTASVARGIATELDGSGSADNAGAVTYEWSQVSGPAVTFDRTDAAKPKVTVPFFTTTGATAPAAPDADPVLQLVVTDTAGNRSAPVTTTVKSDDVVSVAAGSRHRVGKEIRITGTALVPGAPSLLNPATSVNLYDTTSGTPVKIGSAPVDTLGSWEYRAKPGPGQRVSSVLVQSTRGGEARGVVGAG</sequence>
<evidence type="ECO:0000256" key="1">
    <source>
        <dbReference type="SAM" id="MobiDB-lite"/>
    </source>
</evidence>
<evidence type="ECO:0000313" key="3">
    <source>
        <dbReference type="EMBL" id="GEO94368.1"/>
    </source>
</evidence>
<dbReference type="InterPro" id="IPR013783">
    <property type="entry name" value="Ig-like_fold"/>
</dbReference>
<feature type="region of interest" description="Disordered" evidence="1">
    <location>
        <begin position="428"/>
        <end position="462"/>
    </location>
</feature>
<dbReference type="EMBL" id="BJZS01000016">
    <property type="protein sequence ID" value="GEO94368.1"/>
    <property type="molecule type" value="Genomic_DNA"/>
</dbReference>
<keyword evidence="2" id="KW-0732">Signal</keyword>
<dbReference type="RefSeq" id="WP_062735442.1">
    <property type="nucleotide sequence ID" value="NZ_BJZS01000016.1"/>
</dbReference>
<keyword evidence="4" id="KW-1185">Reference proteome</keyword>
<evidence type="ECO:0000256" key="2">
    <source>
        <dbReference type="SAM" id="SignalP"/>
    </source>
</evidence>
<name>A0A512I9I5_9MICC</name>
<organism evidence="3 4">
    <name type="scientific">Kocuria turfanensis</name>
    <dbReference type="NCBI Taxonomy" id="388357"/>
    <lineage>
        <taxon>Bacteria</taxon>
        <taxon>Bacillati</taxon>
        <taxon>Actinomycetota</taxon>
        <taxon>Actinomycetes</taxon>
        <taxon>Micrococcales</taxon>
        <taxon>Micrococcaceae</taxon>
        <taxon>Kocuria</taxon>
    </lineage>
</organism>
<protein>
    <submittedName>
        <fullName evidence="3">Uncharacterized protein</fullName>
    </submittedName>
</protein>
<feature type="compositionally biased region" description="Low complexity" evidence="1">
    <location>
        <begin position="440"/>
        <end position="449"/>
    </location>
</feature>
<evidence type="ECO:0000313" key="4">
    <source>
        <dbReference type="Proteomes" id="UP000321103"/>
    </source>
</evidence>
<accession>A0A512I9I5</accession>
<proteinExistence type="predicted"/>